<organism evidence="3 4">
    <name type="scientific">Owenia fusiformis</name>
    <name type="common">Polychaete worm</name>
    <dbReference type="NCBI Taxonomy" id="6347"/>
    <lineage>
        <taxon>Eukaryota</taxon>
        <taxon>Metazoa</taxon>
        <taxon>Spiralia</taxon>
        <taxon>Lophotrochozoa</taxon>
        <taxon>Annelida</taxon>
        <taxon>Polychaeta</taxon>
        <taxon>Sedentaria</taxon>
        <taxon>Canalipalpata</taxon>
        <taxon>Sabellida</taxon>
        <taxon>Oweniida</taxon>
        <taxon>Oweniidae</taxon>
        <taxon>Owenia</taxon>
    </lineage>
</organism>
<dbReference type="InterPro" id="IPR003599">
    <property type="entry name" value="Ig_sub"/>
</dbReference>
<dbReference type="InterPro" id="IPR003598">
    <property type="entry name" value="Ig_sub2"/>
</dbReference>
<dbReference type="PANTHER" id="PTHR44170:SF6">
    <property type="entry name" value="CONTACTIN"/>
    <property type="match status" value="1"/>
</dbReference>
<dbReference type="PROSITE" id="PS50835">
    <property type="entry name" value="IG_LIKE"/>
    <property type="match status" value="4"/>
</dbReference>
<dbReference type="PANTHER" id="PTHR44170">
    <property type="entry name" value="PROTEIN SIDEKICK"/>
    <property type="match status" value="1"/>
</dbReference>
<evidence type="ECO:0000256" key="1">
    <source>
        <dbReference type="ARBA" id="ARBA00022737"/>
    </source>
</evidence>
<dbReference type="GO" id="GO:0030424">
    <property type="term" value="C:axon"/>
    <property type="evidence" value="ECO:0007669"/>
    <property type="project" value="TreeGrafter"/>
</dbReference>
<evidence type="ECO:0000313" key="4">
    <source>
        <dbReference type="Proteomes" id="UP000749559"/>
    </source>
</evidence>
<keyword evidence="2" id="KW-1015">Disulfide bond</keyword>
<evidence type="ECO:0000256" key="2">
    <source>
        <dbReference type="ARBA" id="ARBA00023157"/>
    </source>
</evidence>
<dbReference type="OrthoDB" id="6244967at2759"/>
<sequence length="415" mass="46727">MLKVVILLACLAKTYSNTVPPLILEQPPQEVAFKTDERIELRCIASGSPQPQYKWLLDDNYFDASGIDGRITQQPGSGTLIFNTPIEKDEGTYQCIAENQYGKSLSQKIVFRVAVLERFPQRDNPIVYRPYVGSPLTLNCVPPRSYPSSEVSWSIVEPGDRLEPLNTTSRITMDHSGRLHFANVLQKDRRDGNKYVCTVHNKFIEAFVHGEDAIIEPMGDTIQSRSASLRWASPTAQVALLGTTHRAKCIFSGMPTPNTTWDRLEGKVMPPRSRLDSFGQELVLENVQYDDAGQYECSGENTDIPFRKSFELVVEAKPYWRSPDTRPKNIQAIEGGHATYVCIADGIPTPQIFWFINGRPVSQLEPDPNRLVNGGNMTFINLKKDDTQNIQCNTTNKHGYLWADSYLNVLAMHLT</sequence>
<dbReference type="SMART" id="SM00408">
    <property type="entry name" value="IGc2"/>
    <property type="match status" value="4"/>
</dbReference>
<dbReference type="AlphaFoldDB" id="A0A8J1Y1C7"/>
<dbReference type="Gene3D" id="2.60.40.10">
    <property type="entry name" value="Immunoglobulins"/>
    <property type="match status" value="4"/>
</dbReference>
<evidence type="ECO:0000313" key="3">
    <source>
        <dbReference type="EMBL" id="CAH1781131.1"/>
    </source>
</evidence>
<gene>
    <name evidence="3" type="ORF">OFUS_LOCUS7742</name>
</gene>
<reference evidence="3" key="1">
    <citation type="submission" date="2022-03" db="EMBL/GenBank/DDBJ databases">
        <authorList>
            <person name="Martin C."/>
        </authorList>
    </citation>
    <scope>NUCLEOTIDE SEQUENCE</scope>
</reference>
<dbReference type="InterPro" id="IPR007110">
    <property type="entry name" value="Ig-like_dom"/>
</dbReference>
<comment type="caution">
    <text evidence="3">The sequence shown here is derived from an EMBL/GenBank/DDBJ whole genome shotgun (WGS) entry which is preliminary data.</text>
</comment>
<dbReference type="SUPFAM" id="SSF48726">
    <property type="entry name" value="Immunoglobulin"/>
    <property type="match status" value="4"/>
</dbReference>
<dbReference type="Pfam" id="PF13927">
    <property type="entry name" value="Ig_3"/>
    <property type="match status" value="3"/>
</dbReference>
<dbReference type="InterPro" id="IPR013783">
    <property type="entry name" value="Ig-like_fold"/>
</dbReference>
<dbReference type="GO" id="GO:0098609">
    <property type="term" value="P:cell-cell adhesion"/>
    <property type="evidence" value="ECO:0007669"/>
    <property type="project" value="TreeGrafter"/>
</dbReference>
<dbReference type="Proteomes" id="UP000749559">
    <property type="component" value="Unassembled WGS sequence"/>
</dbReference>
<dbReference type="EMBL" id="CAIIXF020000004">
    <property type="protein sequence ID" value="CAH1781131.1"/>
    <property type="molecule type" value="Genomic_DNA"/>
</dbReference>
<keyword evidence="1" id="KW-0677">Repeat</keyword>
<dbReference type="GO" id="GO:0007411">
    <property type="term" value="P:axon guidance"/>
    <property type="evidence" value="ECO:0007669"/>
    <property type="project" value="TreeGrafter"/>
</dbReference>
<protein>
    <submittedName>
        <fullName evidence="3">Uncharacterized protein</fullName>
    </submittedName>
</protein>
<dbReference type="InterPro" id="IPR036179">
    <property type="entry name" value="Ig-like_dom_sf"/>
</dbReference>
<name>A0A8J1Y1C7_OWEFU</name>
<dbReference type="GO" id="GO:0005886">
    <property type="term" value="C:plasma membrane"/>
    <property type="evidence" value="ECO:0007669"/>
    <property type="project" value="TreeGrafter"/>
</dbReference>
<proteinExistence type="predicted"/>
<accession>A0A8J1Y1C7</accession>
<keyword evidence="4" id="KW-1185">Reference proteome</keyword>
<dbReference type="SMART" id="SM00409">
    <property type="entry name" value="IG"/>
    <property type="match status" value="4"/>
</dbReference>